<name>A0A2H0TCW4_9BACT</name>
<dbReference type="PANTHER" id="PTHR31272:SF9">
    <property type="entry name" value="BLL1027 PROTEIN"/>
    <property type="match status" value="1"/>
</dbReference>
<feature type="transmembrane region" description="Helical" evidence="1">
    <location>
        <begin position="219"/>
        <end position="236"/>
    </location>
</feature>
<organism evidence="2 3">
    <name type="scientific">Candidatus Niyogibacteria bacterium CG10_big_fil_rev_8_21_14_0_10_46_36</name>
    <dbReference type="NCBI Taxonomy" id="1974726"/>
    <lineage>
        <taxon>Bacteria</taxon>
        <taxon>Candidatus Niyogiibacteriota</taxon>
    </lineage>
</organism>
<dbReference type="InterPro" id="IPR051790">
    <property type="entry name" value="Cytochrome_c-biogenesis_DsbD"/>
</dbReference>
<accession>A0A2H0TCW4</accession>
<evidence type="ECO:0000313" key="2">
    <source>
        <dbReference type="EMBL" id="PIR69391.1"/>
    </source>
</evidence>
<sequence length="240" mass="26988">MLEGNLTLGIIIGAALLDSINPCVIGVLVFLIAFMTRVFKSRNRMLVGGLVYTLVVYLTYLLLGFGILRLTFLSPDVATTFYWIVAIIAIFAGFLEIKDYFWYGKGFSLQMIPGASARIKAYTDWIERIQSRHFSLLLLTMVVLGVFVVLVELPCTGAPYLAVLGLLSQGHYASAVPLLLLYNFIFVLPLLFIIGFAYFGTSSERLEAWRRQHRGLMRLLVGIFLIVLGFYMIYSLNPVF</sequence>
<feature type="transmembrane region" description="Helical" evidence="1">
    <location>
        <begin position="180"/>
        <end position="199"/>
    </location>
</feature>
<evidence type="ECO:0000313" key="3">
    <source>
        <dbReference type="Proteomes" id="UP000231503"/>
    </source>
</evidence>
<keyword evidence="1" id="KW-1133">Transmembrane helix</keyword>
<dbReference type="EMBL" id="PFCO01000008">
    <property type="protein sequence ID" value="PIR69391.1"/>
    <property type="molecule type" value="Genomic_DNA"/>
</dbReference>
<gene>
    <name evidence="2" type="ORF">COU47_03410</name>
</gene>
<comment type="caution">
    <text evidence="2">The sequence shown here is derived from an EMBL/GenBank/DDBJ whole genome shotgun (WGS) entry which is preliminary data.</text>
</comment>
<feature type="transmembrane region" description="Helical" evidence="1">
    <location>
        <begin position="46"/>
        <end position="68"/>
    </location>
</feature>
<keyword evidence="1" id="KW-0472">Membrane</keyword>
<feature type="transmembrane region" description="Helical" evidence="1">
    <location>
        <begin position="80"/>
        <end position="97"/>
    </location>
</feature>
<keyword evidence="1" id="KW-0812">Transmembrane</keyword>
<feature type="transmembrane region" description="Helical" evidence="1">
    <location>
        <begin position="6"/>
        <end position="34"/>
    </location>
</feature>
<protein>
    <submittedName>
        <fullName evidence="2">Uncharacterized protein</fullName>
    </submittedName>
</protein>
<feature type="transmembrane region" description="Helical" evidence="1">
    <location>
        <begin position="136"/>
        <end position="160"/>
    </location>
</feature>
<dbReference type="AlphaFoldDB" id="A0A2H0TCW4"/>
<reference evidence="3" key="1">
    <citation type="submission" date="2017-09" db="EMBL/GenBank/DDBJ databases">
        <title>Depth-based differentiation of microbial function through sediment-hosted aquifers and enrichment of novel symbionts in the deep terrestrial subsurface.</title>
        <authorList>
            <person name="Probst A.J."/>
            <person name="Ladd B."/>
            <person name="Jarett J.K."/>
            <person name="Geller-Mcgrath D.E."/>
            <person name="Sieber C.M.K."/>
            <person name="Emerson J.B."/>
            <person name="Anantharaman K."/>
            <person name="Thomas B.C."/>
            <person name="Malmstrom R."/>
            <person name="Stieglmeier M."/>
            <person name="Klingl A."/>
            <person name="Woyke T."/>
            <person name="Ryan C.M."/>
            <person name="Banfield J.F."/>
        </authorList>
    </citation>
    <scope>NUCLEOTIDE SEQUENCE [LARGE SCALE GENOMIC DNA]</scope>
</reference>
<proteinExistence type="predicted"/>
<evidence type="ECO:0000256" key="1">
    <source>
        <dbReference type="SAM" id="Phobius"/>
    </source>
</evidence>
<dbReference type="PANTHER" id="PTHR31272">
    <property type="entry name" value="CYTOCHROME C-TYPE BIOGENESIS PROTEIN HI_1454-RELATED"/>
    <property type="match status" value="1"/>
</dbReference>
<dbReference type="Proteomes" id="UP000231503">
    <property type="component" value="Unassembled WGS sequence"/>
</dbReference>